<dbReference type="InterPro" id="IPR037818">
    <property type="entry name" value="TAF8"/>
</dbReference>
<evidence type="ECO:0000259" key="6">
    <source>
        <dbReference type="SMART" id="SM00576"/>
    </source>
</evidence>
<dbReference type="Gene3D" id="1.10.20.10">
    <property type="entry name" value="Histone, subunit A"/>
    <property type="match status" value="1"/>
</dbReference>
<feature type="domain" description="Bromodomain associated" evidence="6">
    <location>
        <begin position="24"/>
        <end position="100"/>
    </location>
</feature>
<feature type="region of interest" description="Disordered" evidence="5">
    <location>
        <begin position="1"/>
        <end position="21"/>
    </location>
</feature>
<dbReference type="RefSeq" id="XP_048139852.1">
    <property type="nucleotide sequence ID" value="XM_048283895.1"/>
</dbReference>
<dbReference type="InterPro" id="IPR006565">
    <property type="entry name" value="BTP"/>
</dbReference>
<reference evidence="8" key="1">
    <citation type="submission" date="2025-08" db="UniProtKB">
        <authorList>
            <consortium name="RefSeq"/>
        </authorList>
    </citation>
    <scope>IDENTIFICATION</scope>
    <source>
        <tissue evidence="8">Leaf</tissue>
    </source>
</reference>
<keyword evidence="3" id="KW-0804">Transcription</keyword>
<dbReference type="GeneID" id="115752888"/>
<dbReference type="PANTHER" id="PTHR46338:SF19">
    <property type="entry name" value="TRANSCRIPTION INITIATION FACTOR TFIID SUBUNIT 8"/>
    <property type="match status" value="1"/>
</dbReference>
<keyword evidence="7" id="KW-1185">Reference proteome</keyword>
<dbReference type="Proteomes" id="UP000827889">
    <property type="component" value="Chromosome 8"/>
</dbReference>
<evidence type="ECO:0000256" key="3">
    <source>
        <dbReference type="ARBA" id="ARBA00023163"/>
    </source>
</evidence>
<dbReference type="SMART" id="SM00576">
    <property type="entry name" value="BTP"/>
    <property type="match status" value="1"/>
</dbReference>
<protein>
    <submittedName>
        <fullName evidence="8">Transcription initiation factor TFIID subunit 8 isoform X1</fullName>
    </submittedName>
</protein>
<evidence type="ECO:0000256" key="1">
    <source>
        <dbReference type="ARBA" id="ARBA00004123"/>
    </source>
</evidence>
<organism evidence="7 8">
    <name type="scientific">Rhodamnia argentea</name>
    <dbReference type="NCBI Taxonomy" id="178133"/>
    <lineage>
        <taxon>Eukaryota</taxon>
        <taxon>Viridiplantae</taxon>
        <taxon>Streptophyta</taxon>
        <taxon>Embryophyta</taxon>
        <taxon>Tracheophyta</taxon>
        <taxon>Spermatophyta</taxon>
        <taxon>Magnoliopsida</taxon>
        <taxon>eudicotyledons</taxon>
        <taxon>Gunneridae</taxon>
        <taxon>Pentapetalae</taxon>
        <taxon>rosids</taxon>
        <taxon>malvids</taxon>
        <taxon>Myrtales</taxon>
        <taxon>Myrtaceae</taxon>
        <taxon>Myrtoideae</taxon>
        <taxon>Myrteae</taxon>
        <taxon>Australasian group</taxon>
        <taxon>Rhodamnia</taxon>
    </lineage>
</organism>
<accession>A0ABM3HTE5</accession>
<evidence type="ECO:0000313" key="7">
    <source>
        <dbReference type="Proteomes" id="UP000827889"/>
    </source>
</evidence>
<dbReference type="InterPro" id="IPR009072">
    <property type="entry name" value="Histone-fold"/>
</dbReference>
<evidence type="ECO:0000256" key="5">
    <source>
        <dbReference type="SAM" id="MobiDB-lite"/>
    </source>
</evidence>
<name>A0ABM3HTE5_9MYRT</name>
<comment type="subcellular location">
    <subcellularLocation>
        <location evidence="1">Nucleus</location>
    </subcellularLocation>
</comment>
<gene>
    <name evidence="8" type="primary">LOC115752888</name>
</gene>
<dbReference type="SUPFAM" id="SSF47113">
    <property type="entry name" value="Histone-fold"/>
    <property type="match status" value="1"/>
</dbReference>
<evidence type="ECO:0000256" key="2">
    <source>
        <dbReference type="ARBA" id="ARBA00023015"/>
    </source>
</evidence>
<keyword evidence="2" id="KW-0805">Transcription regulation</keyword>
<feature type="compositionally biased region" description="Basic and acidic residues" evidence="5">
    <location>
        <begin position="1"/>
        <end position="16"/>
    </location>
</feature>
<keyword evidence="4" id="KW-0539">Nucleus</keyword>
<dbReference type="Pfam" id="PF07524">
    <property type="entry name" value="Bromo_TP"/>
    <property type="match status" value="1"/>
</dbReference>
<evidence type="ECO:0000256" key="4">
    <source>
        <dbReference type="ARBA" id="ARBA00023242"/>
    </source>
</evidence>
<sequence>MSDGGRENRREHEKSSGHRKSGVDNFARAIAKIAVAQVCETEGFQAFQQSALETFSDVAVRYIRDVGKTALLYTNLAGRTEVNVFDVIQGLEDLSMGLGFVGASDIDHCLVQSGVVRELLQYVGDSEELPFAYALPQLPIFRDRKQTPSFLQAGVEPPHEHIPSWLPPFPDIQDHVQLPMQENGAKDPQLVEVEHAKDDIKPEQQSSLSVQPLHSAGGLAGPPLVAERNAANLKEAAVTNPYLAAPLYFGEKEVSPAVLPTKLSSEAAVGDHVGQKQVMDGKISALEAFVPGIESIKSGLNDSDEGQMKVFPSQRPPVQFKIRIGKRSFNANPNSSFEHEDFVRLLLVVPFLCYSDTNVHEEFDDALGLLITSNVMLLGWIG</sequence>
<dbReference type="PANTHER" id="PTHR46338">
    <property type="entry name" value="TRANSCRIPTION INITIATION FACTOR TFIID SUBUNIT 8"/>
    <property type="match status" value="1"/>
</dbReference>
<proteinExistence type="predicted"/>
<evidence type="ECO:0000313" key="8">
    <source>
        <dbReference type="RefSeq" id="XP_048139852.1"/>
    </source>
</evidence>